<comment type="function">
    <text evidence="4">Part of the outer membrane protein assembly complex, which is involved in assembly and insertion of beta-barrel proteins into the outer membrane.</text>
</comment>
<dbReference type="InterPro" id="IPR002372">
    <property type="entry name" value="PQQ_rpt_dom"/>
</dbReference>
<dbReference type="InterPro" id="IPR015943">
    <property type="entry name" value="WD40/YVTN_repeat-like_dom_sf"/>
</dbReference>
<keyword evidence="2 4" id="KW-0472">Membrane</keyword>
<keyword evidence="1 4" id="KW-0732">Signal</keyword>
<dbReference type="PANTHER" id="PTHR34512:SF30">
    <property type="entry name" value="OUTER MEMBRANE PROTEIN ASSEMBLY FACTOR BAMB"/>
    <property type="match status" value="1"/>
</dbReference>
<accession>A0A4Z0F9G2</accession>
<evidence type="ECO:0000256" key="3">
    <source>
        <dbReference type="ARBA" id="ARBA00023237"/>
    </source>
</evidence>
<dbReference type="OrthoDB" id="5173551at2"/>
<dbReference type="PROSITE" id="PS51257">
    <property type="entry name" value="PROKAR_LIPOPROTEIN"/>
    <property type="match status" value="1"/>
</dbReference>
<evidence type="ECO:0000259" key="5">
    <source>
        <dbReference type="Pfam" id="PF13360"/>
    </source>
</evidence>
<dbReference type="SUPFAM" id="SSF50998">
    <property type="entry name" value="Quinoprotein alcohol dehydrogenase-like"/>
    <property type="match status" value="1"/>
</dbReference>
<dbReference type="HAMAP" id="MF_00923">
    <property type="entry name" value="OM_assembly_BamB"/>
    <property type="match status" value="1"/>
</dbReference>
<feature type="domain" description="Pyrrolo-quinoline quinone repeat" evidence="5">
    <location>
        <begin position="78"/>
        <end position="309"/>
    </location>
</feature>
<keyword evidence="7" id="KW-1185">Reference proteome</keyword>
<organism evidence="6 7">
    <name type="scientific">Candidatus Macondimonas diazotrophica</name>
    <dbReference type="NCBI Taxonomy" id="2305248"/>
    <lineage>
        <taxon>Bacteria</taxon>
        <taxon>Pseudomonadati</taxon>
        <taxon>Pseudomonadota</taxon>
        <taxon>Gammaproteobacteria</taxon>
        <taxon>Chromatiales</taxon>
        <taxon>Ectothiorhodospiraceae</taxon>
        <taxon>Candidatus Macondimonas</taxon>
    </lineage>
</organism>
<comment type="subunit">
    <text evidence="4">Part of the Bam complex.</text>
</comment>
<evidence type="ECO:0000313" key="6">
    <source>
        <dbReference type="EMBL" id="TFZ82721.1"/>
    </source>
</evidence>
<comment type="caution">
    <text evidence="6">The sequence shown here is derived from an EMBL/GenBank/DDBJ whole genome shotgun (WGS) entry which is preliminary data.</text>
</comment>
<dbReference type="AlphaFoldDB" id="A0A4Z0F9G2"/>
<evidence type="ECO:0000313" key="7">
    <source>
        <dbReference type="Proteomes" id="UP000297890"/>
    </source>
</evidence>
<evidence type="ECO:0000256" key="2">
    <source>
        <dbReference type="ARBA" id="ARBA00023136"/>
    </source>
</evidence>
<comment type="similarity">
    <text evidence="4">Belongs to the BamB family.</text>
</comment>
<dbReference type="GO" id="GO:0009279">
    <property type="term" value="C:cell outer membrane"/>
    <property type="evidence" value="ECO:0007669"/>
    <property type="project" value="UniProtKB-SubCell"/>
</dbReference>
<dbReference type="GO" id="GO:0043165">
    <property type="term" value="P:Gram-negative-bacterium-type cell outer membrane assembly"/>
    <property type="evidence" value="ECO:0007669"/>
    <property type="project" value="UniProtKB-UniRule"/>
</dbReference>
<dbReference type="GO" id="GO:0051205">
    <property type="term" value="P:protein insertion into membrane"/>
    <property type="evidence" value="ECO:0007669"/>
    <property type="project" value="UniProtKB-UniRule"/>
</dbReference>
<dbReference type="InterPro" id="IPR017687">
    <property type="entry name" value="BamB"/>
</dbReference>
<keyword evidence="4" id="KW-0564">Palmitate</keyword>
<name>A0A4Z0F9G2_9GAMM</name>
<dbReference type="NCBIfam" id="TIGR03300">
    <property type="entry name" value="assembly_YfgL"/>
    <property type="match status" value="1"/>
</dbReference>
<dbReference type="PANTHER" id="PTHR34512">
    <property type="entry name" value="CELL SURFACE PROTEIN"/>
    <property type="match status" value="1"/>
</dbReference>
<keyword evidence="4" id="KW-0449">Lipoprotein</keyword>
<proteinExistence type="inferred from homology"/>
<reference evidence="6 7" key="1">
    <citation type="journal article" date="2019" name="ISME J.">
        <title>Candidatus Macondimonas diazotrophica, a novel gammaproteobacterial genus dominating crude-oil-contaminated coastal sediments.</title>
        <authorList>
            <person name="Karthikeyan S."/>
            <person name="Konstantinidis K."/>
        </authorList>
    </citation>
    <scope>NUCLEOTIDE SEQUENCE [LARGE SCALE GENOMIC DNA]</scope>
    <source>
        <strain evidence="6 7">KTK01</strain>
    </source>
</reference>
<evidence type="ECO:0000256" key="1">
    <source>
        <dbReference type="ARBA" id="ARBA00022729"/>
    </source>
</evidence>
<dbReference type="InterPro" id="IPR018391">
    <property type="entry name" value="PQQ_b-propeller_rpt"/>
</dbReference>
<keyword evidence="3 4" id="KW-0998">Cell outer membrane</keyword>
<protein>
    <recommendedName>
        <fullName evidence="4">Outer membrane protein assembly factor BamB</fullName>
    </recommendedName>
</protein>
<comment type="subcellular location">
    <subcellularLocation>
        <location evidence="4">Cell outer membrane</location>
        <topology evidence="4">Lipid-anchor</topology>
    </subcellularLocation>
</comment>
<dbReference type="SMART" id="SM00564">
    <property type="entry name" value="PQQ"/>
    <property type="match status" value="7"/>
</dbReference>
<dbReference type="Gene3D" id="2.130.10.10">
    <property type="entry name" value="YVTN repeat-like/Quinoprotein amine dehydrogenase"/>
    <property type="match status" value="1"/>
</dbReference>
<evidence type="ECO:0000256" key="4">
    <source>
        <dbReference type="HAMAP-Rule" id="MF_00923"/>
    </source>
</evidence>
<dbReference type="Proteomes" id="UP000297890">
    <property type="component" value="Unassembled WGS sequence"/>
</dbReference>
<dbReference type="EMBL" id="SRIO01000007">
    <property type="protein sequence ID" value="TFZ82721.1"/>
    <property type="molecule type" value="Genomic_DNA"/>
</dbReference>
<dbReference type="Pfam" id="PF13360">
    <property type="entry name" value="PQQ_2"/>
    <property type="match status" value="1"/>
</dbReference>
<dbReference type="InterPro" id="IPR011047">
    <property type="entry name" value="Quinoprotein_ADH-like_sf"/>
</dbReference>
<sequence>MVKARFGLIIALSIGLAGCNALGGRRQTVDLPAPLPEIAEAQSVRWLWDVDVGGKSGERFPYLAPSTGDGRIYAASADGRVIAVDPGKGEQVWRVKTKTRIAAGPTWVADTLLVGTLDGEVLALAAGDGEVRWRRQMSSEVLAAPRADQGVVVVRTLDGRVTGLNLEDGSTRWVYESTVPALTLRGTGAPLLENGFAMVGLDNGKVIALRLTDGRLVWEETVALPTGRSEVERLVDIDGDPALLAGGLFVTTFQGKIAGFDLRSGRRVWEREASSYQSLAASREEIYEVDDQSRVSALDLQSGDRLWNQDALRYRVLTAPVIVGGHVVVADAEGYVFWLDRETGRVVAEERVDRKGISAMPLVTGGNTVVVQGRSGRLAALSIARE</sequence>
<gene>
    <name evidence="4 6" type="primary">bamB</name>
    <name evidence="6" type="ORF">E4680_07100</name>
</gene>